<keyword evidence="5" id="KW-0408">Iron</keyword>
<dbReference type="GO" id="GO:0005886">
    <property type="term" value="C:plasma membrane"/>
    <property type="evidence" value="ECO:0007669"/>
    <property type="project" value="UniProtKB-SubCell"/>
</dbReference>
<dbReference type="InterPro" id="IPR002524">
    <property type="entry name" value="Cation_efflux"/>
</dbReference>
<evidence type="ECO:0000256" key="4">
    <source>
        <dbReference type="ARBA" id="ARBA00022475"/>
    </source>
</evidence>
<dbReference type="EMBL" id="JACHXA010000003">
    <property type="protein sequence ID" value="MBB3065091.1"/>
    <property type="molecule type" value="Genomic_DNA"/>
</dbReference>
<dbReference type="InterPro" id="IPR027469">
    <property type="entry name" value="Cation_efflux_TMD_sf"/>
</dbReference>
<comment type="catalytic activity">
    <reaction evidence="11">
        <text>Zn(2+)(in) + H(+)(out) = Zn(2+)(out) + H(+)(in)</text>
        <dbReference type="Rhea" id="RHEA:28839"/>
        <dbReference type="ChEBI" id="CHEBI:15378"/>
        <dbReference type="ChEBI" id="CHEBI:29105"/>
    </reaction>
</comment>
<evidence type="ECO:0000256" key="3">
    <source>
        <dbReference type="ARBA" id="ARBA00022448"/>
    </source>
</evidence>
<evidence type="ECO:0000313" key="20">
    <source>
        <dbReference type="Proteomes" id="UP000581135"/>
    </source>
</evidence>
<dbReference type="InterPro" id="IPR036837">
    <property type="entry name" value="Cation_efflux_CTD_sf"/>
</dbReference>
<comment type="catalytic activity">
    <reaction evidence="12">
        <text>Cd(2+)(in) + H(+)(out) = Cd(2+)(out) + H(+)(in)</text>
        <dbReference type="Rhea" id="RHEA:28739"/>
        <dbReference type="ChEBI" id="CHEBI:15378"/>
        <dbReference type="ChEBI" id="CHEBI:48775"/>
    </reaction>
</comment>
<feature type="transmembrane region" description="Helical" evidence="16">
    <location>
        <begin position="95"/>
        <end position="113"/>
    </location>
</feature>
<keyword evidence="7" id="KW-0864">Zinc transport</keyword>
<dbReference type="GO" id="GO:0015341">
    <property type="term" value="F:zinc efflux antiporter activity"/>
    <property type="evidence" value="ECO:0007669"/>
    <property type="project" value="TreeGrafter"/>
</dbReference>
<feature type="domain" description="Cation efflux protein cytoplasmic" evidence="18">
    <location>
        <begin position="225"/>
        <end position="301"/>
    </location>
</feature>
<comment type="similarity">
    <text evidence="2">Belongs to the cation diffusion facilitator (CDF) transporter (TC 2.A.4) family. FieF subfamily.</text>
</comment>
<dbReference type="PANTHER" id="PTHR43840">
    <property type="entry name" value="MITOCHONDRIAL METAL TRANSPORTER 1-RELATED"/>
    <property type="match status" value="1"/>
</dbReference>
<dbReference type="NCBIfam" id="TIGR01297">
    <property type="entry name" value="CDF"/>
    <property type="match status" value="1"/>
</dbReference>
<evidence type="ECO:0000259" key="18">
    <source>
        <dbReference type="Pfam" id="PF16916"/>
    </source>
</evidence>
<reference evidence="19 20" key="1">
    <citation type="submission" date="2020-08" db="EMBL/GenBank/DDBJ databases">
        <title>Genomic Encyclopedia of Type Strains, Phase III (KMG-III): the genomes of soil and plant-associated and newly described type strains.</title>
        <authorList>
            <person name="Whitman W."/>
        </authorList>
    </citation>
    <scope>NUCLEOTIDE SEQUENCE [LARGE SCALE GENOMIC DNA]</scope>
    <source>
        <strain evidence="19 20">CECT 8803</strain>
    </source>
</reference>
<evidence type="ECO:0000256" key="5">
    <source>
        <dbReference type="ARBA" id="ARBA00022496"/>
    </source>
</evidence>
<keyword evidence="5" id="KW-0410">Iron transport</keyword>
<feature type="transmembrane region" description="Helical" evidence="16">
    <location>
        <begin position="191"/>
        <end position="210"/>
    </location>
</feature>
<evidence type="ECO:0000256" key="16">
    <source>
        <dbReference type="SAM" id="Phobius"/>
    </source>
</evidence>
<feature type="transmembrane region" description="Helical" evidence="16">
    <location>
        <begin position="26"/>
        <end position="47"/>
    </location>
</feature>
<dbReference type="FunFam" id="3.30.70.1350:FF:000002">
    <property type="entry name" value="Ferrous-iron efflux pump FieF"/>
    <property type="match status" value="1"/>
</dbReference>
<feature type="transmembrane region" description="Helical" evidence="16">
    <location>
        <begin position="125"/>
        <end position="146"/>
    </location>
</feature>
<dbReference type="Gene3D" id="3.30.70.1350">
    <property type="entry name" value="Cation efflux protein, cytoplasmic domain"/>
    <property type="match status" value="1"/>
</dbReference>
<dbReference type="RefSeq" id="WP_183415898.1">
    <property type="nucleotide sequence ID" value="NZ_JACHXA010000003.1"/>
</dbReference>
<comment type="subcellular location">
    <subcellularLocation>
        <location evidence="1">Cell membrane</location>
        <topology evidence="1">Multi-pass membrane protein</topology>
    </subcellularLocation>
</comment>
<dbReference type="InterPro" id="IPR027470">
    <property type="entry name" value="Cation_efflux_CTD"/>
</dbReference>
<keyword evidence="7" id="KW-0862">Zinc</keyword>
<evidence type="ECO:0000256" key="15">
    <source>
        <dbReference type="ARBA" id="ARBA00072262"/>
    </source>
</evidence>
<evidence type="ECO:0000256" key="7">
    <source>
        <dbReference type="ARBA" id="ARBA00022906"/>
    </source>
</evidence>
<keyword evidence="6 16" id="KW-0812">Transmembrane</keyword>
<dbReference type="Pfam" id="PF16916">
    <property type="entry name" value="ZT_dimer"/>
    <property type="match status" value="1"/>
</dbReference>
<evidence type="ECO:0000256" key="11">
    <source>
        <dbReference type="ARBA" id="ARBA00047695"/>
    </source>
</evidence>
<evidence type="ECO:0000256" key="14">
    <source>
        <dbReference type="ARBA" id="ARBA00068882"/>
    </source>
</evidence>
<sequence>MTEFETAARQAEAQGQAHKATLMRRATYASVSVAGILIVVKLAAWLLTGSVAMLSTLIDSLLDAFASLVNLFAVRQALTPPDREHRFGHGKAEPLAALAQAAFITGSAIFLLVEAGKRLYAPQPVASSDIGIGVMIFSIVLTLILVRYQRFVVRRTDSLAISADSLHYAGDVLVNIAVIVALVIVSQFDLLWVDPAFALGIAAYIVWNAWQIARGAMDMLMDRELEPEERQIIKDIVLAHPDVLSLHELKTRAAGPQKFIQLHIEMSGAMSLWRAHVVSDTVEAELQAAFPDAEILIHQDPFGIEEESSAVR</sequence>
<evidence type="ECO:0000259" key="17">
    <source>
        <dbReference type="Pfam" id="PF01545"/>
    </source>
</evidence>
<dbReference type="GO" id="GO:0015086">
    <property type="term" value="F:cadmium ion transmembrane transporter activity"/>
    <property type="evidence" value="ECO:0007669"/>
    <property type="project" value="TreeGrafter"/>
</dbReference>
<dbReference type="InterPro" id="IPR050291">
    <property type="entry name" value="CDF_Transporter"/>
</dbReference>
<keyword evidence="20" id="KW-1185">Reference proteome</keyword>
<dbReference type="Pfam" id="PF01545">
    <property type="entry name" value="Cation_efflux"/>
    <property type="match status" value="1"/>
</dbReference>
<keyword evidence="3" id="KW-0813">Transport</keyword>
<keyword evidence="4" id="KW-1003">Cell membrane</keyword>
<keyword evidence="7" id="KW-0406">Ion transport</keyword>
<dbReference type="GO" id="GO:0006882">
    <property type="term" value="P:intracellular zinc ion homeostasis"/>
    <property type="evidence" value="ECO:0007669"/>
    <property type="project" value="TreeGrafter"/>
</dbReference>
<evidence type="ECO:0000256" key="6">
    <source>
        <dbReference type="ARBA" id="ARBA00022692"/>
    </source>
</evidence>
<proteinExistence type="inferred from homology"/>
<dbReference type="SUPFAM" id="SSF161111">
    <property type="entry name" value="Cation efflux protein transmembrane domain-like"/>
    <property type="match status" value="1"/>
</dbReference>
<comment type="caution">
    <text evidence="19">The sequence shown here is derived from an EMBL/GenBank/DDBJ whole genome shotgun (WGS) entry which is preliminary data.</text>
</comment>
<dbReference type="InterPro" id="IPR058533">
    <property type="entry name" value="Cation_efflux_TM"/>
</dbReference>
<feature type="transmembrane region" description="Helical" evidence="16">
    <location>
        <begin position="53"/>
        <end position="74"/>
    </location>
</feature>
<evidence type="ECO:0000256" key="13">
    <source>
        <dbReference type="ARBA" id="ARBA00062926"/>
    </source>
</evidence>
<dbReference type="PANTHER" id="PTHR43840:SF41">
    <property type="entry name" value="CATION-EFFLUX PUMP FIEF"/>
    <property type="match status" value="1"/>
</dbReference>
<dbReference type="Proteomes" id="UP000581135">
    <property type="component" value="Unassembled WGS sequence"/>
</dbReference>
<keyword evidence="9 16" id="KW-0472">Membrane</keyword>
<accession>A0A839SQK8</accession>
<feature type="domain" description="Cation efflux protein transmembrane" evidence="17">
    <location>
        <begin position="29"/>
        <end position="221"/>
    </location>
</feature>
<evidence type="ECO:0000256" key="12">
    <source>
        <dbReference type="ARBA" id="ARBA00050984"/>
    </source>
</evidence>
<protein>
    <recommendedName>
        <fullName evidence="15">Cation-efflux pump FieF</fullName>
    </recommendedName>
    <alternativeName>
        <fullName evidence="14">Protein p34</fullName>
    </alternativeName>
</protein>
<comment type="subunit">
    <text evidence="13">Homodimer. The subunits are held together in a parallel orientation through zinc binding at the interface of the cytoplasmic domains.</text>
</comment>
<evidence type="ECO:0000256" key="2">
    <source>
        <dbReference type="ARBA" id="ARBA00010212"/>
    </source>
</evidence>
<keyword evidence="8 16" id="KW-1133">Transmembrane helix</keyword>
<name>A0A839SQK8_9PROT</name>
<dbReference type="SUPFAM" id="SSF160240">
    <property type="entry name" value="Cation efflux protein cytoplasmic domain-like"/>
    <property type="match status" value="1"/>
</dbReference>
<organism evidence="19 20">
    <name type="scientific">Limibacillus halophilus</name>
    <dbReference type="NCBI Taxonomy" id="1579333"/>
    <lineage>
        <taxon>Bacteria</taxon>
        <taxon>Pseudomonadati</taxon>
        <taxon>Pseudomonadota</taxon>
        <taxon>Alphaproteobacteria</taxon>
        <taxon>Rhodospirillales</taxon>
        <taxon>Rhodovibrionaceae</taxon>
        <taxon>Limibacillus</taxon>
    </lineage>
</organism>
<dbReference type="GO" id="GO:0015093">
    <property type="term" value="F:ferrous iron transmembrane transporter activity"/>
    <property type="evidence" value="ECO:0007669"/>
    <property type="project" value="TreeGrafter"/>
</dbReference>
<dbReference type="AlphaFoldDB" id="A0A839SQK8"/>
<gene>
    <name evidence="19" type="ORF">FHR98_001370</name>
</gene>
<feature type="transmembrane region" description="Helical" evidence="16">
    <location>
        <begin position="166"/>
        <end position="185"/>
    </location>
</feature>
<evidence type="ECO:0000256" key="10">
    <source>
        <dbReference type="ARBA" id="ARBA00035584"/>
    </source>
</evidence>
<evidence type="ECO:0000256" key="8">
    <source>
        <dbReference type="ARBA" id="ARBA00022989"/>
    </source>
</evidence>
<dbReference type="Gene3D" id="1.20.1510.10">
    <property type="entry name" value="Cation efflux protein transmembrane domain"/>
    <property type="match status" value="1"/>
</dbReference>
<evidence type="ECO:0000256" key="9">
    <source>
        <dbReference type="ARBA" id="ARBA00023136"/>
    </source>
</evidence>
<comment type="catalytic activity">
    <reaction evidence="10">
        <text>Fe(2+)(in) + H(+)(out) = Fe(2+)(out) + H(+)(in)</text>
        <dbReference type="Rhea" id="RHEA:29439"/>
        <dbReference type="ChEBI" id="CHEBI:15378"/>
        <dbReference type="ChEBI" id="CHEBI:29033"/>
    </reaction>
</comment>
<evidence type="ECO:0000313" key="19">
    <source>
        <dbReference type="EMBL" id="MBB3065091.1"/>
    </source>
</evidence>
<dbReference type="FunFam" id="1.20.1510.10:FF:000001">
    <property type="entry name" value="Ferrous-iron efflux pump FieF"/>
    <property type="match status" value="1"/>
</dbReference>
<evidence type="ECO:0000256" key="1">
    <source>
        <dbReference type="ARBA" id="ARBA00004651"/>
    </source>
</evidence>